<reference evidence="8" key="1">
    <citation type="journal article" name="BMC Genomics">
        <title>Long-read sequencing and de novo genome assembly of marine medaka (Oryzias melastigma).</title>
        <authorList>
            <person name="Liang P."/>
            <person name="Saqib H.S.A."/>
            <person name="Ni X."/>
            <person name="Shen Y."/>
        </authorList>
    </citation>
    <scope>NUCLEOTIDE SEQUENCE</scope>
    <source>
        <strain evidence="8">Bigg-433</strain>
    </source>
</reference>
<evidence type="ECO:0000256" key="4">
    <source>
        <dbReference type="SAM" id="MobiDB-lite"/>
    </source>
</evidence>
<dbReference type="PROSITE" id="PS51211">
    <property type="entry name" value="VITELLOGENIN"/>
    <property type="match status" value="1"/>
</dbReference>
<evidence type="ECO:0000313" key="9">
    <source>
        <dbReference type="Proteomes" id="UP000646548"/>
    </source>
</evidence>
<dbReference type="EMBL" id="WKFB01000527">
    <property type="protein sequence ID" value="KAF6720411.1"/>
    <property type="molecule type" value="Genomic_DNA"/>
</dbReference>
<feature type="region of interest" description="Disordered" evidence="4">
    <location>
        <begin position="683"/>
        <end position="716"/>
    </location>
</feature>
<dbReference type="Proteomes" id="UP000646548">
    <property type="component" value="Unassembled WGS sequence"/>
</dbReference>
<dbReference type="GO" id="GO:0005319">
    <property type="term" value="F:lipid transporter activity"/>
    <property type="evidence" value="ECO:0007669"/>
    <property type="project" value="InterPro"/>
</dbReference>
<dbReference type="SMART" id="SM01169">
    <property type="entry name" value="DUF1943"/>
    <property type="match status" value="1"/>
</dbReference>
<dbReference type="Pfam" id="PF00094">
    <property type="entry name" value="VWD"/>
    <property type="match status" value="1"/>
</dbReference>
<dbReference type="InterPro" id="IPR015817">
    <property type="entry name" value="Vitellinogen_open_b-sht_sub1"/>
</dbReference>
<feature type="domain" description="VWFD" evidence="7">
    <location>
        <begin position="2828"/>
        <end position="2994"/>
    </location>
</feature>
<keyword evidence="1 5" id="KW-0732">Signal</keyword>
<dbReference type="InterPro" id="IPR048484">
    <property type="entry name" value="LOC400499-like"/>
</dbReference>
<gene>
    <name evidence="8" type="ORF">FQA47_002892</name>
</gene>
<keyword evidence="2" id="KW-0325">Glycoprotein</keyword>
<feature type="compositionally biased region" description="Basic and acidic residues" evidence="4">
    <location>
        <begin position="702"/>
        <end position="711"/>
    </location>
</feature>
<comment type="caution">
    <text evidence="3">Lacks conserved residue(s) required for the propagation of feature annotation.</text>
</comment>
<evidence type="ECO:0000259" key="6">
    <source>
        <dbReference type="PROSITE" id="PS51211"/>
    </source>
</evidence>
<feature type="signal peptide" evidence="5">
    <location>
        <begin position="1"/>
        <end position="23"/>
    </location>
</feature>
<dbReference type="Pfam" id="PF21013">
    <property type="entry name" value="LOC400499"/>
    <property type="match status" value="1"/>
</dbReference>
<evidence type="ECO:0000256" key="5">
    <source>
        <dbReference type="SAM" id="SignalP"/>
    </source>
</evidence>
<name>A0A834F3V9_ORYME</name>
<dbReference type="InterPro" id="IPR011030">
    <property type="entry name" value="Lipovitellin_superhlx_dom"/>
</dbReference>
<dbReference type="PROSITE" id="PS51233">
    <property type="entry name" value="VWFD"/>
    <property type="match status" value="1"/>
</dbReference>
<feature type="domain" description="Vitellogenin" evidence="6">
    <location>
        <begin position="46"/>
        <end position="643"/>
    </location>
</feature>
<evidence type="ECO:0000313" key="8">
    <source>
        <dbReference type="EMBL" id="KAF6720411.1"/>
    </source>
</evidence>
<dbReference type="InterPro" id="IPR015816">
    <property type="entry name" value="Vitellinogen_b-sht_N"/>
</dbReference>
<accession>A0A834F3V9</accession>
<dbReference type="Gene3D" id="2.30.230.10">
    <property type="entry name" value="Lipovitellin, beta-sheet shell regions, chain A"/>
    <property type="match status" value="1"/>
</dbReference>
<dbReference type="InterPro" id="IPR015255">
    <property type="entry name" value="Vitellinogen_open_b-sht"/>
</dbReference>
<protein>
    <recommendedName>
        <fullName evidence="10">Vitellogenin domain-containing protein</fullName>
    </recommendedName>
</protein>
<dbReference type="SMART" id="SM00638">
    <property type="entry name" value="LPD_N"/>
    <property type="match status" value="1"/>
</dbReference>
<evidence type="ECO:0000256" key="3">
    <source>
        <dbReference type="PROSITE-ProRule" id="PRU00557"/>
    </source>
</evidence>
<comment type="caution">
    <text evidence="8">The sequence shown here is derived from an EMBL/GenBank/DDBJ whole genome shotgun (WGS) entry which is preliminary data.</text>
</comment>
<dbReference type="InterPro" id="IPR001846">
    <property type="entry name" value="VWF_type-D"/>
</dbReference>
<evidence type="ECO:0000256" key="2">
    <source>
        <dbReference type="ARBA" id="ARBA00023180"/>
    </source>
</evidence>
<dbReference type="SUPFAM" id="SSF48431">
    <property type="entry name" value="Lipovitellin-phosvitin complex, superhelical domain"/>
    <property type="match status" value="1"/>
</dbReference>
<sequence length="3071" mass="343755">MAVSLLLVYSHVLFLFLIGRVAAGLHMEPDPCNSNCTGFPTSDLAHHVGVSYTYRYRTTVATSLHGSSGGLVLECEVDLFVVSECHLMMQIRNSQIKRLSSQGEHPMLSLKNLRESLEKTRLKFSLRGGKVTNLCLQEGEQVWTLNIKRALLSMLQTSPMVNAFKVEKETDIYGECTSRYERRGPALHKTRDLKQCQQWRLDDFWPHSVTLSEDKLFQMELHCVQRHGETVMEEVNCTETLSMTTPVLAKTQTTSSLLLLRAQPGVPTITDDASVQTDIQFEKEGFLNLEENGTSAAQEVGQTVRLLCRITSDLPRVSKEFLQLVFQLRGLAFSQLKTLKREASFKCHNAWHPLLDALPACGSESCIMLLSDLIRDKEVEEGRAHSFLTTVALIPHPSPQIIDSITALMEIPELRPKVLLAGSSLISQLCQKSRTSCRELPQVQTFVRMLQKMLSVGCEGDTISQVQELLYVLKSVGNAGLSAPAFIPLLTRCILGHASPLELRLAAVRAFRRFPCSADRSVLLQLYSSSQDDTEVRIAAYQQLMLCSGPDVFDAVKTTLRSETSSQVGSFVWSHLTNLLRSEDPMKQALIHTLPDDIISRGFEGEFLKYSSFSEQTFVSGLGIHNVETSLIFSPKSFLPRSASANVTMYVNGRAYNILEVDIHIDNAEPLLLNFFGDRAERKPAADHEKPREGRNKRKTKESKGAGRDKCSSTTDSFLNQSMSMVFVRKKPEENEPRCWGGVKVFGNEISVFTCEIYRHVSQLSPSMAELALKLLKGLDVHLRHMTPLLAETLVLPSLSGLPLELSLNLTSMFSLHLNGKLNYRDPSHYFLNGFIKPSFYSSLSATMGVHSVLGQAGVQWIGELRSSTSLDGSIQLEEGRDIRVVLSTPEDLMDIISLSSRVFQLSGGHREEINGSESQVHKTTCTPKSWSKIIGWQLCFNASYPPAATGLTFPLFKPALLSLRLLKLDRSLQYYLVEAAYFLRHQKGSWLPRDASIHLLLATPQSSVPRDMSVDLVINPHRVLLRVTHPLKTIQIQGQLQQEKNIKSGKLEFIIDSFYYYITGLVDTHTVLSEQRTHYYLEAKLSSDDHPLILSANVTQELGRKTSISATLKNLLSEVASLSVAVERRWDSSTTQYSLEAELLFPGVVGCRLLGLMESKGGSWHSGLRLKYSVGADARLLHQECYTSQKLKSERDANLTYIMRADHEFHCTNTDPLNHQIHFRHEEGSSHLYTVLDVSYGKNWDDRNNKHIFFLNQSFKNQSSPNHTSYMVEFNLQVPEKNLICRIQLLHSHLMQLGSESRTHLKINYNNQIPLVAELHWKHLTKGFQQTKWEAIFNMDTPWVYVYTSHKLSQVRRHTLQLTSELMASKWLSIRNLKMKGFYRCRNKDKEVRLLLYTPATTYLQVGVQSAVRKWPVEASVSLSSLWTLPLRGNISLEMSKFIRALHISASYGKQNISFAAALDSVNKLRKRQMTLSMSSSKPRSPTTEVALKVSVEEIRRDQKMYQKTAVLQLRQPFQSFPQDLLLQNTFTADLHKDHYILETKATFNNTDILHTLTLEYKPSNLSLCSGLFHPFSPDIIPSNSTVCIAISSNQTHKDISGIFQVKNKERLTFSGEFQEKHLPLNYQALKVKATFTQQLELQLPSSALMEGDMCCGIKDNDEFDYRTRGRLTVERQECQINGTSDRVDLHSSLSHPFKSKIPKALQVKASADISVPGKMNSSVHMSVNGKDRVILDCLMSHSVLEGTRNAGLELNFTQSVLPMVTNLFANISANLSLESIFLCGSFSYGPRTLLAQVKRSLKTSRSLRLSLSADLRHSMPSRSILPTNLDGAFAAQQLDTGLVLLMENERTANILFKVEAKNKTIIWVVSLWQQMKLLQGLIPTSSQLNCSGDTTEKRLSTQCFGSVEGHHVEAQFSVQGSLPEVQSRARLSVAGLEVLTSGLNVSRAEGYLAALLFYSPSAFNGTKTQHKVGTVLTSQFEGPLKSASIDVTSPDWRLQMTGDIGGWGLHAGIQEARFTLRHSVHGENSPSLQVEAWGKVTESQVRCSMVVNPELSSSLAFVIQGHRVPHSQELVIKVVNKVPKVMAYLPCRFSFRSQLNQTQSSTEALLEVSTGRRRLWALGELEVIRGGFRQTVEVKHSCPQLKPLPRTITFQTLYKTKDWNYHLQQAAVWGKQEFSLFGLYAAPPESKLENQTLEVHIRGLSLLTNLDVKMERSLHGRLDSVLLGWMRRGQLKQVRALRTWSHSEERNETKVELEQPFSPAPGQLSLQSLSCSSQREQHSSHQTHLSWEGVVPLNVSLSLDKQWGADTSRGQVCAGMSAQKMSTVKGCVTLSQEGNSYSQNVELKWDNKSVMQSATYQKDLQGVHSLQVHVDLDRVLLGSCPSQTFTVKVQTNLEDHLEHTVLLGWCPPQPVLSWSGSHGITSGVGRPYQSSFTFALFNSSSVLGADVPRFTEMGNWSLRWEGGVLSQPLGSGLQIQVVLDHREKIWLNWTLEGQCLQTSAGYMSGPGLSEDLTISMCVEAQRSLIINVKTQDDTSEPLGHLFLGEADRKLVLRMSGSMDSLRAAEERLHYGSSHIRQKLREQIKTLQHLLAEFKTQFRDSELLQELSSRPLQISQRATVLLEQGSGGLLALWHRSSLRHSLTDTIPRLINLLQHFFLLGQQELKRPLATLAGVYHDVKGQRLEEMWSEAVLSWINKMEDLLAVLRENHQPRAFSPAGVALIRAVLDVAGQNTYSWIENRLATALSGVRKQLASLYKVSPRECAVTVAMPIPHLASSKLSESGPIRILLEEWLLRPLQAFSSMRPTAVLYRLKRKIMESPFIHQALLVANQFVVTFDGHVFELPGSCLLLLAQDSRLIHPSFTLLISADPESLLLIHTNNHTIHIHRNGQVKVDCSKSVTRSFYSDDGLTVMRGSNTIQVSSQNGASVSCDVGLEVCSFTLDGRLHGASTGLFGTNDNEAGNDFPLRNGSQAKSMEDFFHSWELRPKCGKAPKISAVLTSPVSCDSLFSSPSSPLSACFRVVNPGPFLLVCESGSFEAPCRLASAFVHLCKRNYIPLEVPFQCIKT</sequence>
<evidence type="ECO:0000256" key="1">
    <source>
        <dbReference type="ARBA" id="ARBA00022729"/>
    </source>
</evidence>
<proteinExistence type="predicted"/>
<dbReference type="Gene3D" id="2.20.80.10">
    <property type="entry name" value="Lipovitellin-phosvitin complex, chain A, domain 4"/>
    <property type="match status" value="1"/>
</dbReference>
<dbReference type="Gene3D" id="1.25.10.20">
    <property type="entry name" value="Vitellinogen, superhelical"/>
    <property type="match status" value="1"/>
</dbReference>
<evidence type="ECO:0008006" key="10">
    <source>
        <dbReference type="Google" id="ProtNLM"/>
    </source>
</evidence>
<dbReference type="PANTHER" id="PTHR37860:SF2">
    <property type="entry name" value="VITELLOGENIN DOMAIN-CONTAINING PROTEIN"/>
    <property type="match status" value="1"/>
</dbReference>
<dbReference type="SMART" id="SM00216">
    <property type="entry name" value="VWD"/>
    <property type="match status" value="1"/>
</dbReference>
<feature type="compositionally biased region" description="Basic and acidic residues" evidence="4">
    <location>
        <begin position="683"/>
        <end position="694"/>
    </location>
</feature>
<dbReference type="Pfam" id="PF09172">
    <property type="entry name" value="Vit_open_b-sht"/>
    <property type="match status" value="1"/>
</dbReference>
<dbReference type="InterPro" id="IPR001747">
    <property type="entry name" value="Vitellogenin_N"/>
</dbReference>
<dbReference type="Gene3D" id="2.20.50.20">
    <property type="entry name" value="Lipovitellin. Chain A, domain 3"/>
    <property type="match status" value="1"/>
</dbReference>
<dbReference type="PANTHER" id="PTHR37860">
    <property type="entry name" value="AGAP008810-PA"/>
    <property type="match status" value="1"/>
</dbReference>
<dbReference type="InterPro" id="IPR015819">
    <property type="entry name" value="Lipid_transp_b-sht_shell"/>
</dbReference>
<organism evidence="8 9">
    <name type="scientific">Oryzias melastigma</name>
    <name type="common">Marine medaka</name>
    <dbReference type="NCBI Taxonomy" id="30732"/>
    <lineage>
        <taxon>Eukaryota</taxon>
        <taxon>Metazoa</taxon>
        <taxon>Chordata</taxon>
        <taxon>Craniata</taxon>
        <taxon>Vertebrata</taxon>
        <taxon>Euteleostomi</taxon>
        <taxon>Actinopterygii</taxon>
        <taxon>Neopterygii</taxon>
        <taxon>Teleostei</taxon>
        <taxon>Neoteleostei</taxon>
        <taxon>Acanthomorphata</taxon>
        <taxon>Ovalentaria</taxon>
        <taxon>Atherinomorphae</taxon>
        <taxon>Beloniformes</taxon>
        <taxon>Adrianichthyidae</taxon>
        <taxon>Oryziinae</taxon>
        <taxon>Oryzias</taxon>
    </lineage>
</organism>
<dbReference type="Pfam" id="PF01347">
    <property type="entry name" value="Vitellogenin_N"/>
    <property type="match status" value="1"/>
</dbReference>
<dbReference type="SUPFAM" id="SSF56968">
    <property type="entry name" value="Lipovitellin-phosvitin complex, beta-sheet shell regions"/>
    <property type="match status" value="2"/>
</dbReference>
<evidence type="ECO:0000259" key="7">
    <source>
        <dbReference type="PROSITE" id="PS51233"/>
    </source>
</evidence>
<feature type="chain" id="PRO_5032932592" description="Vitellogenin domain-containing protein" evidence="5">
    <location>
        <begin position="24"/>
        <end position="3071"/>
    </location>
</feature>